<feature type="compositionally biased region" description="Basic and acidic residues" evidence="7">
    <location>
        <begin position="108"/>
        <end position="120"/>
    </location>
</feature>
<dbReference type="InterPro" id="IPR041885">
    <property type="entry name" value="MAN1_winged_helix_dom"/>
</dbReference>
<dbReference type="GO" id="GO:0005783">
    <property type="term" value="C:endoplasmic reticulum"/>
    <property type="evidence" value="ECO:0007669"/>
    <property type="project" value="TreeGrafter"/>
</dbReference>
<dbReference type="GO" id="GO:0003682">
    <property type="term" value="F:chromatin binding"/>
    <property type="evidence" value="ECO:0007669"/>
    <property type="project" value="InterPro"/>
</dbReference>
<dbReference type="Gene3D" id="1.10.10.1180">
    <property type="entry name" value="MAN1, winged-helix domain"/>
    <property type="match status" value="1"/>
</dbReference>
<feature type="domain" description="Man1/Src1-like C-terminal" evidence="8">
    <location>
        <begin position="338"/>
        <end position="528"/>
    </location>
</feature>
<dbReference type="PANTHER" id="PTHR47808:SF2">
    <property type="entry name" value="LEM DOMAIN-CONTAINING PROTEIN 2"/>
    <property type="match status" value="1"/>
</dbReference>
<dbReference type="InterPro" id="IPR044780">
    <property type="entry name" value="Heh2/Src1"/>
</dbReference>
<gene>
    <name evidence="10" type="primary">SRC1</name>
    <name evidence="10" type="ORF">SLS53_005571</name>
</gene>
<evidence type="ECO:0000256" key="1">
    <source>
        <dbReference type="ARBA" id="ARBA00004540"/>
    </source>
</evidence>
<dbReference type="EMBL" id="JAJSPL020000021">
    <property type="protein sequence ID" value="KAK7739977.1"/>
    <property type="molecule type" value="Genomic_DNA"/>
</dbReference>
<dbReference type="Pfam" id="PF09402">
    <property type="entry name" value="MSC"/>
    <property type="match status" value="1"/>
</dbReference>
<accession>A0AAN9YFX1</accession>
<dbReference type="InterPro" id="IPR025856">
    <property type="entry name" value="HeH/LEM_domain"/>
</dbReference>
<evidence type="ECO:0000313" key="11">
    <source>
        <dbReference type="Proteomes" id="UP001320245"/>
    </source>
</evidence>
<keyword evidence="6" id="KW-0539">Nucleus</keyword>
<dbReference type="InterPro" id="IPR011015">
    <property type="entry name" value="LEM/LEM-like_dom_sf"/>
</dbReference>
<dbReference type="GO" id="GO:0005637">
    <property type="term" value="C:nuclear inner membrane"/>
    <property type="evidence" value="ECO:0007669"/>
    <property type="project" value="UniProtKB-SubCell"/>
</dbReference>
<feature type="domain" description="HeH/LEM" evidence="9">
    <location>
        <begin position="15"/>
        <end position="49"/>
    </location>
</feature>
<dbReference type="GO" id="GO:0034399">
    <property type="term" value="C:nuclear periphery"/>
    <property type="evidence" value="ECO:0007669"/>
    <property type="project" value="TreeGrafter"/>
</dbReference>
<evidence type="ECO:0000256" key="7">
    <source>
        <dbReference type="SAM" id="MobiDB-lite"/>
    </source>
</evidence>
<keyword evidence="3" id="KW-0812">Transmembrane</keyword>
<organism evidence="10 11">
    <name type="scientific">Cytospora paraplurivora</name>
    <dbReference type="NCBI Taxonomy" id="2898453"/>
    <lineage>
        <taxon>Eukaryota</taxon>
        <taxon>Fungi</taxon>
        <taxon>Dikarya</taxon>
        <taxon>Ascomycota</taxon>
        <taxon>Pezizomycotina</taxon>
        <taxon>Sordariomycetes</taxon>
        <taxon>Sordariomycetidae</taxon>
        <taxon>Diaporthales</taxon>
        <taxon>Cytosporaceae</taxon>
        <taxon>Cytospora</taxon>
    </lineage>
</organism>
<comment type="caution">
    <text evidence="10">The sequence shown here is derived from an EMBL/GenBank/DDBJ whole genome shotgun (WGS) entry which is preliminary data.</text>
</comment>
<keyword evidence="2" id="KW-0597">Phosphoprotein</keyword>
<feature type="region of interest" description="Disordered" evidence="7">
    <location>
        <begin position="255"/>
        <end position="279"/>
    </location>
</feature>
<feature type="region of interest" description="Disordered" evidence="7">
    <location>
        <begin position="606"/>
        <end position="668"/>
    </location>
</feature>
<evidence type="ECO:0000256" key="6">
    <source>
        <dbReference type="ARBA" id="ARBA00023242"/>
    </source>
</evidence>
<dbReference type="InterPro" id="IPR018996">
    <property type="entry name" value="Man1/Src1-like_C"/>
</dbReference>
<name>A0AAN9YFX1_9PEZI</name>
<feature type="compositionally biased region" description="Basic and acidic residues" evidence="7">
    <location>
        <begin position="171"/>
        <end position="182"/>
    </location>
</feature>
<evidence type="ECO:0000259" key="9">
    <source>
        <dbReference type="Pfam" id="PF12949"/>
    </source>
</evidence>
<dbReference type="Pfam" id="PF12949">
    <property type="entry name" value="HeH"/>
    <property type="match status" value="1"/>
</dbReference>
<sequence>MSDTEVDYLQPDFEPASVTMPRLRSILVSQNVPYPATAKKAQLVEIFNENVAPRARKLLAQRQKAKRTSMGITNIDGSRGYSVTNEDSRRALGTPRRSKSPRKATRSFKQESDEPERIPEHVNASPWKQPARPASRQFAPPSEADTDSYYDSNRSPWKTPRQAELTPKPKSKAEESEGDEPRYQPQAPEPDTVFTSDNPFQGRSTPVALTTPYNRRRTPGSDSTIKRNASSSLRSRAEILEVDDYDSTIYSDQFETPNQFRTPNPFKTPNQFKTPSSGFTLPETPATLEPEEVEAGEEFTPDEQLALTQEDALRAQRAVVPVRRNKRSSSLKKPVWVLFVTLLGAYAAWYRQEKLAVGYCGAGRLDHDIIPRRLEYKDFSFEVPEWAIQLAEPQCEPCPPHAYCYVDGSVRCEDAFVLKPHPLSAGGLVPLPPTCEPDGEKVRRVKAVADKAVEELRERKAKYECGDLVDENGHHSHTPLIAVEELKETVSEKRSKKLNTKEFDDLWAAALGEIETRDEVLVEHKGESTQASYRATSAQIPALVDLVLGRLATQKELAYEDGGDDPFLFLPNLRDDVLRSVHSLSQRDKIWQRVRAVVEQNSNVRTGQREGNNGEVGRAWEWIGPTGAGETGSRRRRRLSWGGDAQGSEVDRSAIHRRWEEPGSRPVY</sequence>
<evidence type="ECO:0000256" key="5">
    <source>
        <dbReference type="ARBA" id="ARBA00023136"/>
    </source>
</evidence>
<evidence type="ECO:0000259" key="8">
    <source>
        <dbReference type="Pfam" id="PF09402"/>
    </source>
</evidence>
<evidence type="ECO:0000256" key="4">
    <source>
        <dbReference type="ARBA" id="ARBA00022989"/>
    </source>
</evidence>
<feature type="compositionally biased region" description="Polar residues" evidence="7">
    <location>
        <begin position="70"/>
        <end position="85"/>
    </location>
</feature>
<feature type="region of interest" description="Disordered" evidence="7">
    <location>
        <begin position="62"/>
        <end position="231"/>
    </location>
</feature>
<dbReference type="Proteomes" id="UP001320245">
    <property type="component" value="Unassembled WGS sequence"/>
</dbReference>
<keyword evidence="5" id="KW-0472">Membrane</keyword>
<evidence type="ECO:0000256" key="3">
    <source>
        <dbReference type="ARBA" id="ARBA00022692"/>
    </source>
</evidence>
<dbReference type="Gene3D" id="1.10.720.40">
    <property type="match status" value="1"/>
</dbReference>
<proteinExistence type="predicted"/>
<feature type="compositionally biased region" description="Basic residues" evidence="7">
    <location>
        <begin position="96"/>
        <end position="106"/>
    </location>
</feature>
<feature type="compositionally biased region" description="Polar residues" evidence="7">
    <location>
        <begin position="193"/>
        <end position="213"/>
    </location>
</feature>
<dbReference type="CDD" id="cd12935">
    <property type="entry name" value="LEM_like"/>
    <property type="match status" value="1"/>
</dbReference>
<dbReference type="GO" id="GO:0071763">
    <property type="term" value="P:nuclear membrane organization"/>
    <property type="evidence" value="ECO:0007669"/>
    <property type="project" value="TreeGrafter"/>
</dbReference>
<dbReference type="AlphaFoldDB" id="A0AAN9YFX1"/>
<dbReference type="PANTHER" id="PTHR47808">
    <property type="entry name" value="INNER NUCLEAR MEMBRANE PROTEIN HEH2-RELATED"/>
    <property type="match status" value="1"/>
</dbReference>
<protein>
    <submittedName>
        <fullName evidence="10">Inner nuclear membrane protein enriched at telomere/subtelomere region</fullName>
    </submittedName>
</protein>
<evidence type="ECO:0000313" key="10">
    <source>
        <dbReference type="EMBL" id="KAK7739977.1"/>
    </source>
</evidence>
<feature type="compositionally biased region" description="Polar residues" evidence="7">
    <location>
        <begin position="220"/>
        <end position="231"/>
    </location>
</feature>
<keyword evidence="11" id="KW-1185">Reference proteome</keyword>
<keyword evidence="4" id="KW-1133">Transmembrane helix</keyword>
<comment type="subcellular location">
    <subcellularLocation>
        <location evidence="1">Nucleus inner membrane</location>
    </subcellularLocation>
</comment>
<reference evidence="10 11" key="1">
    <citation type="journal article" date="2023" name="PLoS ONE">
        <title>Cytospora paraplurivora sp. nov. isolated from orchards with fruit tree decline syndrome in Ontario, Canada.</title>
        <authorList>
            <person name="Ilyukhin E."/>
            <person name="Nguyen H.D.T."/>
            <person name="Castle A.J."/>
            <person name="Ellouze W."/>
        </authorList>
    </citation>
    <scope>NUCLEOTIDE SEQUENCE [LARGE SCALE GENOMIC DNA]</scope>
    <source>
        <strain evidence="10 11">FDS-564</strain>
    </source>
</reference>
<feature type="compositionally biased region" description="Basic and acidic residues" evidence="7">
    <location>
        <begin position="649"/>
        <end position="668"/>
    </location>
</feature>
<evidence type="ECO:0000256" key="2">
    <source>
        <dbReference type="ARBA" id="ARBA00022553"/>
    </source>
</evidence>